<dbReference type="Proteomes" id="UP001595998">
    <property type="component" value="Unassembled WGS sequence"/>
</dbReference>
<gene>
    <name evidence="7" type="ORF">ACFOZ9_08615</name>
</gene>
<comment type="caution">
    <text evidence="7">The sequence shown here is derived from an EMBL/GenBank/DDBJ whole genome shotgun (WGS) entry which is preliminary data.</text>
</comment>
<dbReference type="InterPro" id="IPR051620">
    <property type="entry name" value="ORF904-like_C"/>
</dbReference>
<feature type="domain" description="SF3 helicase" evidence="6">
    <location>
        <begin position="509"/>
        <end position="664"/>
    </location>
</feature>
<name>A0ABV8XN54_9DEIO</name>
<keyword evidence="1" id="KW-0547">Nucleotide-binding</keyword>
<dbReference type="SUPFAM" id="SSF46785">
    <property type="entry name" value="Winged helix' DNA-binding domain"/>
    <property type="match status" value="1"/>
</dbReference>
<evidence type="ECO:0000313" key="8">
    <source>
        <dbReference type="Proteomes" id="UP001595998"/>
    </source>
</evidence>
<keyword evidence="2" id="KW-0378">Hydrolase</keyword>
<reference evidence="8" key="1">
    <citation type="journal article" date="2019" name="Int. J. Syst. Evol. Microbiol.">
        <title>The Global Catalogue of Microorganisms (GCM) 10K type strain sequencing project: providing services to taxonomists for standard genome sequencing and annotation.</title>
        <authorList>
            <consortium name="The Broad Institute Genomics Platform"/>
            <consortium name="The Broad Institute Genome Sequencing Center for Infectious Disease"/>
            <person name="Wu L."/>
            <person name="Ma J."/>
        </authorList>
    </citation>
    <scope>NUCLEOTIDE SEQUENCE [LARGE SCALE GENOMIC DNA]</scope>
    <source>
        <strain evidence="8">CCUG 56029</strain>
    </source>
</reference>
<organism evidence="7 8">
    <name type="scientific">Deinococcus navajonensis</name>
    <dbReference type="NCBI Taxonomy" id="309884"/>
    <lineage>
        <taxon>Bacteria</taxon>
        <taxon>Thermotogati</taxon>
        <taxon>Deinococcota</taxon>
        <taxon>Deinococci</taxon>
        <taxon>Deinococcales</taxon>
        <taxon>Deinococcaceae</taxon>
        <taxon>Deinococcus</taxon>
    </lineage>
</organism>
<evidence type="ECO:0000313" key="7">
    <source>
        <dbReference type="EMBL" id="MFC4426276.1"/>
    </source>
</evidence>
<dbReference type="InterPro" id="IPR039459">
    <property type="entry name" value="RepB-like_DNA_primase_dom"/>
</dbReference>
<accession>A0ABV8XN54</accession>
<keyword evidence="3" id="KW-0347">Helicase</keyword>
<dbReference type="NCBIfam" id="TIGR01613">
    <property type="entry name" value="primase_Cterm"/>
    <property type="match status" value="1"/>
</dbReference>
<evidence type="ECO:0000256" key="3">
    <source>
        <dbReference type="ARBA" id="ARBA00022806"/>
    </source>
</evidence>
<keyword evidence="4" id="KW-0067">ATP-binding</keyword>
<dbReference type="PANTHER" id="PTHR35372:SF2">
    <property type="entry name" value="SF3 HELICASE DOMAIN-CONTAINING PROTEIN"/>
    <property type="match status" value="1"/>
</dbReference>
<dbReference type="Pfam" id="PF03288">
    <property type="entry name" value="Pox_D5"/>
    <property type="match status" value="1"/>
</dbReference>
<dbReference type="Pfam" id="PF19263">
    <property type="entry name" value="DUF5906"/>
    <property type="match status" value="1"/>
</dbReference>
<dbReference type="InterPro" id="IPR036390">
    <property type="entry name" value="WH_DNA-bd_sf"/>
</dbReference>
<dbReference type="Gene3D" id="3.40.50.300">
    <property type="entry name" value="P-loop containing nucleotide triphosphate hydrolases"/>
    <property type="match status" value="1"/>
</dbReference>
<feature type="region of interest" description="Disordered" evidence="5">
    <location>
        <begin position="304"/>
        <end position="352"/>
    </location>
</feature>
<protein>
    <submittedName>
        <fullName evidence="7">Phage/plasmid primase, P4 family</fullName>
    </submittedName>
</protein>
<evidence type="ECO:0000256" key="1">
    <source>
        <dbReference type="ARBA" id="ARBA00022741"/>
    </source>
</evidence>
<dbReference type="Pfam" id="PF16793">
    <property type="entry name" value="RepB_primase"/>
    <property type="match status" value="1"/>
</dbReference>
<dbReference type="EMBL" id="JBHSEH010000007">
    <property type="protein sequence ID" value="MFC4426276.1"/>
    <property type="molecule type" value="Genomic_DNA"/>
</dbReference>
<dbReference type="InterPro" id="IPR014015">
    <property type="entry name" value="Helicase_SF3_DNA-vir"/>
</dbReference>
<evidence type="ECO:0000256" key="2">
    <source>
        <dbReference type="ARBA" id="ARBA00022801"/>
    </source>
</evidence>
<dbReference type="PANTHER" id="PTHR35372">
    <property type="entry name" value="ATP BINDING PROTEIN-RELATED"/>
    <property type="match status" value="1"/>
</dbReference>
<dbReference type="InterPro" id="IPR004968">
    <property type="entry name" value="DNA_primase/NTPase_C"/>
</dbReference>
<dbReference type="InterPro" id="IPR027417">
    <property type="entry name" value="P-loop_NTPase"/>
</dbReference>
<dbReference type="RefSeq" id="WP_380038570.1">
    <property type="nucleotide sequence ID" value="NZ_JBHSEH010000007.1"/>
</dbReference>
<keyword evidence="8" id="KW-1185">Reference proteome</keyword>
<dbReference type="InterPro" id="IPR006500">
    <property type="entry name" value="Helicase_put_C_phage/plasmid"/>
</dbReference>
<sequence length="796" mass="88058">MTLPSPLQWVALLYRGVTPPAGFVEFRFLKSGTRAWMPYPTFEGHPDEFHLTGVPKGQDAYWGVSLRQTTQDGKAANCHPTHLVWTDIDLKDHPEIMHGQTDVENMTADELAEYKAELLSQVLTDCEAQGLPPRAIVDSGHGLQVYWARRARSTFEDTEAYNRGLMLAFGGDEKSMDVARILRLPGTLNLKNKARPLPVQVLFEDADAWVERDALEAIKPAPAPKVAPAPAPRTAATIPASATQLERWAARALEQEIDELRATPEGGRNHALNRAAFNLGTIVGAGALDEVQVRQELREAAQAIGLEPSEISDTLDSGLSGGKQKPRDLSGVGQKPPTAGRGTIGKSEGQPAEPVAVKDILDGLPDKPSLANYRDLVLASFHERELIYRYHQVWRNWWQYQLGVYIEVPDEVMAQQIDLTLQSYGFTLKNAQITEILTKIGRDAMIGSRTVDQGPWELNTRSGILNLQTGQLYAHTPDYYSIIQSAAWYRPETVALDFLAFLRQAVPDEGDRRLLQMFSGLCLTGETSPQRALLLVGDGGTGKSTFVRVLQAVLGNLATSSALENIKDGSFLVGTLVGKRLCVVSELQRNVDWLPFKRVTGEDQISVDVKNKTPYTTKLDLKLIILSNVMPFLGDDTSNSSLMRRFLPVAFNVKPEKPDPTLEARLTDPDELPGVLNWMIEGLRMLEAAGMRFPAGDTAALAREIVEESNRVVTFLRDECRYTPDIEANATELYTAYRKWCAETGHKPLSSTSFAKQLVAAGKHFGKVIERTRNRIGTFYRNVETSTAPGGWEDEA</sequence>
<evidence type="ECO:0000259" key="6">
    <source>
        <dbReference type="PROSITE" id="PS51206"/>
    </source>
</evidence>
<evidence type="ECO:0000256" key="4">
    <source>
        <dbReference type="ARBA" id="ARBA00022840"/>
    </source>
</evidence>
<dbReference type="Gene3D" id="3.30.70.1790">
    <property type="entry name" value="RepB DNA-primase, N-terminal domain"/>
    <property type="match status" value="1"/>
</dbReference>
<dbReference type="InterPro" id="IPR014818">
    <property type="entry name" value="Phage/plasmid_primase_P4_C"/>
</dbReference>
<dbReference type="PROSITE" id="PS51206">
    <property type="entry name" value="SF3_HELICASE_1"/>
    <property type="match status" value="1"/>
</dbReference>
<dbReference type="Pfam" id="PF08706">
    <property type="entry name" value="D5_N"/>
    <property type="match status" value="1"/>
</dbReference>
<evidence type="ECO:0000256" key="5">
    <source>
        <dbReference type="SAM" id="MobiDB-lite"/>
    </source>
</evidence>
<dbReference type="InterPro" id="IPR045455">
    <property type="entry name" value="NrS-1_pol-like_helicase"/>
</dbReference>
<dbReference type="SUPFAM" id="SSF52540">
    <property type="entry name" value="P-loop containing nucleoside triphosphate hydrolases"/>
    <property type="match status" value="1"/>
</dbReference>
<proteinExistence type="predicted"/>